<sequence length="131" mass="14830">METIDLSRVSSLKYITELFMYNFAVNVIFSDTRHPAKLHAVPGSKPMQHRVTPFEDQLRIPRNIQAIGKFSLSWIIITLPRGEVTLYSSNQIPAKIPALWKCISRIIKTLPEIVPGLIIVCFSDNKIPGVQ</sequence>
<protein>
    <submittedName>
        <fullName evidence="1">Uncharacterized protein</fullName>
    </submittedName>
</protein>
<organism evidence="1">
    <name type="scientific">Sesamum angustifolium</name>
    <dbReference type="NCBI Taxonomy" id="2727405"/>
    <lineage>
        <taxon>Eukaryota</taxon>
        <taxon>Viridiplantae</taxon>
        <taxon>Streptophyta</taxon>
        <taxon>Embryophyta</taxon>
        <taxon>Tracheophyta</taxon>
        <taxon>Spermatophyta</taxon>
        <taxon>Magnoliopsida</taxon>
        <taxon>eudicotyledons</taxon>
        <taxon>Gunneridae</taxon>
        <taxon>Pentapetalae</taxon>
        <taxon>asterids</taxon>
        <taxon>lamiids</taxon>
        <taxon>Lamiales</taxon>
        <taxon>Pedaliaceae</taxon>
        <taxon>Sesamum</taxon>
    </lineage>
</organism>
<gene>
    <name evidence="1" type="ORF">Sangu_0935600</name>
</gene>
<dbReference type="AlphaFoldDB" id="A0AAW2PEZ9"/>
<accession>A0AAW2PEZ9</accession>
<comment type="caution">
    <text evidence="1">The sequence shown here is derived from an EMBL/GenBank/DDBJ whole genome shotgun (WGS) entry which is preliminary data.</text>
</comment>
<dbReference type="EMBL" id="JACGWK010000005">
    <property type="protein sequence ID" value="KAL0353543.1"/>
    <property type="molecule type" value="Genomic_DNA"/>
</dbReference>
<evidence type="ECO:0000313" key="1">
    <source>
        <dbReference type="EMBL" id="KAL0353543.1"/>
    </source>
</evidence>
<name>A0AAW2PEZ9_9LAMI</name>
<reference evidence="1" key="1">
    <citation type="submission" date="2020-06" db="EMBL/GenBank/DDBJ databases">
        <authorList>
            <person name="Li T."/>
            <person name="Hu X."/>
            <person name="Zhang T."/>
            <person name="Song X."/>
            <person name="Zhang H."/>
            <person name="Dai N."/>
            <person name="Sheng W."/>
            <person name="Hou X."/>
            <person name="Wei L."/>
        </authorList>
    </citation>
    <scope>NUCLEOTIDE SEQUENCE</scope>
    <source>
        <strain evidence="1">G01</strain>
        <tissue evidence="1">Leaf</tissue>
    </source>
</reference>
<proteinExistence type="predicted"/>
<reference evidence="1" key="2">
    <citation type="journal article" date="2024" name="Plant">
        <title>Genomic evolution and insights into agronomic trait innovations of Sesamum species.</title>
        <authorList>
            <person name="Miao H."/>
            <person name="Wang L."/>
            <person name="Qu L."/>
            <person name="Liu H."/>
            <person name="Sun Y."/>
            <person name="Le M."/>
            <person name="Wang Q."/>
            <person name="Wei S."/>
            <person name="Zheng Y."/>
            <person name="Lin W."/>
            <person name="Duan Y."/>
            <person name="Cao H."/>
            <person name="Xiong S."/>
            <person name="Wang X."/>
            <person name="Wei L."/>
            <person name="Li C."/>
            <person name="Ma Q."/>
            <person name="Ju M."/>
            <person name="Zhao R."/>
            <person name="Li G."/>
            <person name="Mu C."/>
            <person name="Tian Q."/>
            <person name="Mei H."/>
            <person name="Zhang T."/>
            <person name="Gao T."/>
            <person name="Zhang H."/>
        </authorList>
    </citation>
    <scope>NUCLEOTIDE SEQUENCE</scope>
    <source>
        <strain evidence="1">G01</strain>
    </source>
</reference>